<organism evidence="1 2">
    <name type="scientific">Chitinophaga solisilvae</name>
    <dbReference type="NCBI Taxonomy" id="1233460"/>
    <lineage>
        <taxon>Bacteria</taxon>
        <taxon>Pseudomonadati</taxon>
        <taxon>Bacteroidota</taxon>
        <taxon>Chitinophagia</taxon>
        <taxon>Chitinophagales</taxon>
        <taxon>Chitinophagaceae</taxon>
        <taxon>Chitinophaga</taxon>
    </lineage>
</organism>
<dbReference type="AlphaFoldDB" id="A0A3S1D609"/>
<proteinExistence type="predicted"/>
<protein>
    <submittedName>
        <fullName evidence="1">Uncharacterized protein</fullName>
    </submittedName>
</protein>
<accession>A0A3S1D609</accession>
<dbReference type="OrthoDB" id="1098576at2"/>
<evidence type="ECO:0000313" key="2">
    <source>
        <dbReference type="Proteomes" id="UP000281028"/>
    </source>
</evidence>
<name>A0A3S1D609_9BACT</name>
<evidence type="ECO:0000313" key="1">
    <source>
        <dbReference type="EMBL" id="NSL86899.1"/>
    </source>
</evidence>
<reference evidence="1" key="1">
    <citation type="submission" date="2020-05" db="EMBL/GenBank/DDBJ databases">
        <title>Chitinophaga laudate sp. nov., isolated from a tropical peat swamp.</title>
        <authorList>
            <person name="Goh C.B.S."/>
            <person name="Lee M.S."/>
            <person name="Parimannan S."/>
            <person name="Pasbakhsh P."/>
            <person name="Yule C.M."/>
            <person name="Rajandas H."/>
            <person name="Loke S."/>
            <person name="Croft L."/>
            <person name="Tan J.B.L."/>
        </authorList>
    </citation>
    <scope>NUCLEOTIDE SEQUENCE</scope>
    <source>
        <strain evidence="1">Mgbs1</strain>
    </source>
</reference>
<sequence>MHTLQKVIMLTTFLFAQAYCCRAQDMPDNQLIRPAGSHTIPFRWLQQPFSPQAAMLIPVTLNGCPGTFYMQFDTGSPYSMFYGNQLKSIRKAYPQALRLTDTTTVLLRFGFTAGNMPVLAKAIPVRPSGGADTNGSEDTISIIGTLGTDLIDNKVMEIDYPGRCMTITDDTTREAGPAWSAFMYVRRSILLPAAIKGTPAMLCFDTGSSAFALLTSKETAISLAAPGATQITVAVSSWGNTLTAVSIRSDDSIRIGSRTMPVRTVTYMEGVSENQVSTMKKLGIGGMTGNSLFADKVLLIDTRTKKFCIL</sequence>
<dbReference type="EMBL" id="RIAR02000001">
    <property type="protein sequence ID" value="NSL86899.1"/>
    <property type="molecule type" value="Genomic_DNA"/>
</dbReference>
<keyword evidence="2" id="KW-1185">Reference proteome</keyword>
<comment type="caution">
    <text evidence="1">The sequence shown here is derived from an EMBL/GenBank/DDBJ whole genome shotgun (WGS) entry which is preliminary data.</text>
</comment>
<gene>
    <name evidence="1" type="ORF">ECE50_008660</name>
</gene>
<dbReference type="Proteomes" id="UP000281028">
    <property type="component" value="Unassembled WGS sequence"/>
</dbReference>